<dbReference type="Proteomes" id="UP000800082">
    <property type="component" value="Unassembled WGS sequence"/>
</dbReference>
<proteinExistence type="predicted"/>
<dbReference type="RefSeq" id="XP_033449745.1">
    <property type="nucleotide sequence ID" value="XM_033587465.1"/>
</dbReference>
<organism evidence="1 2">
    <name type="scientific">Didymella exigua CBS 183.55</name>
    <dbReference type="NCBI Taxonomy" id="1150837"/>
    <lineage>
        <taxon>Eukaryota</taxon>
        <taxon>Fungi</taxon>
        <taxon>Dikarya</taxon>
        <taxon>Ascomycota</taxon>
        <taxon>Pezizomycotina</taxon>
        <taxon>Dothideomycetes</taxon>
        <taxon>Pleosporomycetidae</taxon>
        <taxon>Pleosporales</taxon>
        <taxon>Pleosporineae</taxon>
        <taxon>Didymellaceae</taxon>
        <taxon>Didymella</taxon>
    </lineage>
</organism>
<sequence>MPGIDSHQAPISEINPGSPQTIRQEMLSEIITNALLGWIENGGSAVKRAANDTACPLVFRNLTRQHAHSPVRGLYASCSP</sequence>
<evidence type="ECO:0000313" key="1">
    <source>
        <dbReference type="EMBL" id="KAF1929497.1"/>
    </source>
</evidence>
<gene>
    <name evidence="1" type="ORF">M421DRAFT_139754</name>
</gene>
<protein>
    <submittedName>
        <fullName evidence="1">Uncharacterized protein</fullName>
    </submittedName>
</protein>
<name>A0A6A5RW49_9PLEO</name>
<evidence type="ECO:0000313" key="2">
    <source>
        <dbReference type="Proteomes" id="UP000800082"/>
    </source>
</evidence>
<keyword evidence="2" id="KW-1185">Reference proteome</keyword>
<dbReference type="AlphaFoldDB" id="A0A6A5RW49"/>
<dbReference type="EMBL" id="ML978966">
    <property type="protein sequence ID" value="KAF1929497.1"/>
    <property type="molecule type" value="Genomic_DNA"/>
</dbReference>
<reference evidence="1" key="1">
    <citation type="journal article" date="2020" name="Stud. Mycol.">
        <title>101 Dothideomycetes genomes: a test case for predicting lifestyles and emergence of pathogens.</title>
        <authorList>
            <person name="Haridas S."/>
            <person name="Albert R."/>
            <person name="Binder M."/>
            <person name="Bloem J."/>
            <person name="Labutti K."/>
            <person name="Salamov A."/>
            <person name="Andreopoulos B."/>
            <person name="Baker S."/>
            <person name="Barry K."/>
            <person name="Bills G."/>
            <person name="Bluhm B."/>
            <person name="Cannon C."/>
            <person name="Castanera R."/>
            <person name="Culley D."/>
            <person name="Daum C."/>
            <person name="Ezra D."/>
            <person name="Gonzalez J."/>
            <person name="Henrissat B."/>
            <person name="Kuo A."/>
            <person name="Liang C."/>
            <person name="Lipzen A."/>
            <person name="Lutzoni F."/>
            <person name="Magnuson J."/>
            <person name="Mondo S."/>
            <person name="Nolan M."/>
            <person name="Ohm R."/>
            <person name="Pangilinan J."/>
            <person name="Park H.-J."/>
            <person name="Ramirez L."/>
            <person name="Alfaro M."/>
            <person name="Sun H."/>
            <person name="Tritt A."/>
            <person name="Yoshinaga Y."/>
            <person name="Zwiers L.-H."/>
            <person name="Turgeon B."/>
            <person name="Goodwin S."/>
            <person name="Spatafora J."/>
            <person name="Crous P."/>
            <person name="Grigoriev I."/>
        </authorList>
    </citation>
    <scope>NUCLEOTIDE SEQUENCE</scope>
    <source>
        <strain evidence="1">CBS 183.55</strain>
    </source>
</reference>
<accession>A0A6A5RW49</accession>
<dbReference type="GeneID" id="54345111"/>